<dbReference type="PANTHER" id="PTHR30619:SF1">
    <property type="entry name" value="RECOMBINATION PROTEIN 2"/>
    <property type="match status" value="1"/>
</dbReference>
<name>A0A0G0B9L4_9BACT</name>
<dbReference type="EMBL" id="LBPY01000013">
    <property type="protein sequence ID" value="KKP66078.1"/>
    <property type="molecule type" value="Genomic_DNA"/>
</dbReference>
<comment type="caution">
    <text evidence="3">The sequence shown here is derived from an EMBL/GenBank/DDBJ whole genome shotgun (WGS) entry which is preliminary data.</text>
</comment>
<proteinExistence type="predicted"/>
<reference evidence="3 4" key="1">
    <citation type="journal article" date="2015" name="Nature">
        <title>rRNA introns, odd ribosomes, and small enigmatic genomes across a large radiation of phyla.</title>
        <authorList>
            <person name="Brown C.T."/>
            <person name="Hug L.A."/>
            <person name="Thomas B.C."/>
            <person name="Sharon I."/>
            <person name="Castelle C.J."/>
            <person name="Singh A."/>
            <person name="Wilkins M.J."/>
            <person name="Williams K.H."/>
            <person name="Banfield J.F."/>
        </authorList>
    </citation>
    <scope>NUCLEOTIDE SEQUENCE [LARGE SCALE GENOMIC DNA]</scope>
</reference>
<evidence type="ECO:0000256" key="1">
    <source>
        <dbReference type="SAM" id="Phobius"/>
    </source>
</evidence>
<dbReference type="InterPro" id="IPR001279">
    <property type="entry name" value="Metallo-B-lactamas"/>
</dbReference>
<dbReference type="SMART" id="SM00849">
    <property type="entry name" value="Lactamase_B"/>
    <property type="match status" value="1"/>
</dbReference>
<protein>
    <submittedName>
        <fullName evidence="3">ComEC/Rec2 family protein</fullName>
    </submittedName>
</protein>
<evidence type="ECO:0000259" key="2">
    <source>
        <dbReference type="SMART" id="SM00849"/>
    </source>
</evidence>
<evidence type="ECO:0000313" key="3">
    <source>
        <dbReference type="EMBL" id="KKP66078.1"/>
    </source>
</evidence>
<dbReference type="Gene3D" id="3.60.15.10">
    <property type="entry name" value="Ribonuclease Z/Hydroxyacylglutathione hydrolase-like"/>
    <property type="match status" value="1"/>
</dbReference>
<keyword evidence="1" id="KW-0472">Membrane</keyword>
<dbReference type="InterPro" id="IPR036866">
    <property type="entry name" value="RibonucZ/Hydroxyglut_hydro"/>
</dbReference>
<sequence length="290" mass="32596">MELNRKNLPYLLLIILLICTIGIWFFIFKSNRQNDYLKVVFLDVGQGDAIYIEAPNGKQMLIDGGPDASLLSRLSQVMPFADRSIDIILATHADMDHIGGFPLLLDNYKIKNIIENGAEGDSKIYTSLEEKIIKKKINKVIAKRGMQIMLDKKRNIYFDIIFPDRDVSSFESNDGSIVGKLTYGESTFMLTGDATTYTENLIGWNESDAILDSDVLKLGHHGSRTSSGIPWLEKVSPEVAIISVDKNNKYGHPHKEILDRLSFLQIPYLSTSDVGNIIFKSDGMKLIYAK</sequence>
<feature type="transmembrane region" description="Helical" evidence="1">
    <location>
        <begin position="7"/>
        <end position="28"/>
    </location>
</feature>
<dbReference type="SUPFAM" id="SSF56281">
    <property type="entry name" value="Metallo-hydrolase/oxidoreductase"/>
    <property type="match status" value="1"/>
</dbReference>
<organism evidence="3 4">
    <name type="scientific">Candidatus Nomurabacteria bacterium GW2011_GWE1_35_16</name>
    <dbReference type="NCBI Taxonomy" id="1618761"/>
    <lineage>
        <taxon>Bacteria</taxon>
        <taxon>Candidatus Nomuraibacteriota</taxon>
    </lineage>
</organism>
<dbReference type="InterPro" id="IPR052159">
    <property type="entry name" value="Competence_DNA_uptake"/>
</dbReference>
<keyword evidence="1" id="KW-1133">Transmembrane helix</keyword>
<feature type="domain" description="Metallo-beta-lactamase" evidence="2">
    <location>
        <begin position="46"/>
        <end position="246"/>
    </location>
</feature>
<keyword evidence="1" id="KW-0812">Transmembrane</keyword>
<dbReference type="Pfam" id="PF00753">
    <property type="entry name" value="Lactamase_B"/>
    <property type="match status" value="1"/>
</dbReference>
<dbReference type="Proteomes" id="UP000034952">
    <property type="component" value="Unassembled WGS sequence"/>
</dbReference>
<dbReference type="AlphaFoldDB" id="A0A0G0B9L4"/>
<evidence type="ECO:0000313" key="4">
    <source>
        <dbReference type="Proteomes" id="UP000034952"/>
    </source>
</evidence>
<dbReference type="PANTHER" id="PTHR30619">
    <property type="entry name" value="DNA INTERNALIZATION/COMPETENCE PROTEIN COMEC/REC2"/>
    <property type="match status" value="1"/>
</dbReference>
<dbReference type="PATRIC" id="fig|1618761.3.peg.632"/>
<gene>
    <name evidence="3" type="ORF">UR64_C0013G0037</name>
</gene>
<dbReference type="CDD" id="cd07731">
    <property type="entry name" value="ComA-like_MBL-fold"/>
    <property type="match status" value="1"/>
</dbReference>
<accession>A0A0G0B9L4</accession>
<dbReference type="InterPro" id="IPR035681">
    <property type="entry name" value="ComA-like_MBL"/>
</dbReference>